<dbReference type="InterPro" id="IPR002638">
    <property type="entry name" value="Quinolinate_PRibosylTrfase_C"/>
</dbReference>
<evidence type="ECO:0000313" key="16">
    <source>
        <dbReference type="Proteomes" id="UP000599312"/>
    </source>
</evidence>
<dbReference type="PANTHER" id="PTHR32179">
    <property type="entry name" value="NICOTINATE-NUCLEOTIDE PYROPHOSPHORYLASE [CARBOXYLATING]"/>
    <property type="match status" value="1"/>
</dbReference>
<evidence type="ECO:0000256" key="6">
    <source>
        <dbReference type="ARBA" id="ARBA00022642"/>
    </source>
</evidence>
<comment type="caution">
    <text evidence="15">The sequence shown here is derived from an EMBL/GenBank/DDBJ whole genome shotgun (WGS) entry which is preliminary data.</text>
</comment>
<dbReference type="InterPro" id="IPR004393">
    <property type="entry name" value="NadC"/>
</dbReference>
<dbReference type="GO" id="GO:0005737">
    <property type="term" value="C:cytoplasm"/>
    <property type="evidence" value="ECO:0007669"/>
    <property type="project" value="TreeGrafter"/>
</dbReference>
<keyword evidence="16" id="KW-1185">Reference proteome</keyword>
<dbReference type="Gene3D" id="3.20.20.70">
    <property type="entry name" value="Aldolase class I"/>
    <property type="match status" value="1"/>
</dbReference>
<comment type="function">
    <text evidence="1">Involved in the catabolism of quinolinic acid (QA).</text>
</comment>
<evidence type="ECO:0000256" key="4">
    <source>
        <dbReference type="ARBA" id="ARBA00011218"/>
    </source>
</evidence>
<dbReference type="SUPFAM" id="SSF51690">
    <property type="entry name" value="Nicotinate/Quinolinate PRTase C-terminal domain-like"/>
    <property type="match status" value="1"/>
</dbReference>
<dbReference type="PIRSF" id="PIRSF006250">
    <property type="entry name" value="NadC_ModD"/>
    <property type="match status" value="1"/>
</dbReference>
<evidence type="ECO:0000259" key="13">
    <source>
        <dbReference type="Pfam" id="PF01729"/>
    </source>
</evidence>
<gene>
    <name evidence="15" type="ORF">I2H38_17375</name>
</gene>
<dbReference type="FunFam" id="3.20.20.70:FF:000030">
    <property type="entry name" value="Nicotinate-nucleotide pyrophosphorylase, carboxylating"/>
    <property type="match status" value="1"/>
</dbReference>
<dbReference type="InterPro" id="IPR027277">
    <property type="entry name" value="NadC/ModD"/>
</dbReference>
<comment type="pathway">
    <text evidence="2">Cofactor biosynthesis; NAD(+) biosynthesis; nicotinate D-ribonucleotide from quinolinate: step 1/1.</text>
</comment>
<dbReference type="AlphaFoldDB" id="A0A931FQX9"/>
<dbReference type="EC" id="2.4.2.19" evidence="5"/>
<dbReference type="SUPFAM" id="SSF54675">
    <property type="entry name" value="Nicotinate/Quinolinate PRTase N-terminal domain-like"/>
    <property type="match status" value="1"/>
</dbReference>
<dbReference type="InterPro" id="IPR022412">
    <property type="entry name" value="Quinolinate_PRibosylTrfase_N"/>
</dbReference>
<keyword evidence="6" id="KW-0662">Pyridine nucleotide biosynthesis</keyword>
<evidence type="ECO:0000313" key="15">
    <source>
        <dbReference type="EMBL" id="MBF9235147.1"/>
    </source>
</evidence>
<evidence type="ECO:0000256" key="7">
    <source>
        <dbReference type="ARBA" id="ARBA00022676"/>
    </source>
</evidence>
<dbReference type="Pfam" id="PF02749">
    <property type="entry name" value="QRPTase_N"/>
    <property type="match status" value="1"/>
</dbReference>
<dbReference type="FunFam" id="3.90.1170.20:FF:000001">
    <property type="entry name" value="Nicotinate-nucleotide diphosphorylase (Carboxylating)"/>
    <property type="match status" value="1"/>
</dbReference>
<feature type="domain" description="Quinolinate phosphoribosyl transferase C-terminal" evidence="13">
    <location>
        <begin position="123"/>
        <end position="289"/>
    </location>
</feature>
<evidence type="ECO:0000256" key="1">
    <source>
        <dbReference type="ARBA" id="ARBA00003237"/>
    </source>
</evidence>
<accession>A0A931FQX9</accession>
<name>A0A931FQX9_9HYPH</name>
<reference evidence="15" key="1">
    <citation type="submission" date="2020-11" db="EMBL/GenBank/DDBJ databases">
        <authorList>
            <person name="Kim M.K."/>
        </authorList>
    </citation>
    <scope>NUCLEOTIDE SEQUENCE</scope>
    <source>
        <strain evidence="15">BT350</strain>
    </source>
</reference>
<dbReference type="EMBL" id="JADQDO010000010">
    <property type="protein sequence ID" value="MBF9235147.1"/>
    <property type="molecule type" value="Genomic_DNA"/>
</dbReference>
<dbReference type="InterPro" id="IPR013785">
    <property type="entry name" value="Aldolase_TIM"/>
</dbReference>
<evidence type="ECO:0000256" key="5">
    <source>
        <dbReference type="ARBA" id="ARBA00011944"/>
    </source>
</evidence>
<feature type="domain" description="Quinolinate phosphoribosyl transferase N-terminal" evidence="14">
    <location>
        <begin position="36"/>
        <end position="121"/>
    </location>
</feature>
<protein>
    <recommendedName>
        <fullName evidence="11">Probable nicotinate-nucleotide pyrophosphorylase [carboxylating]</fullName>
        <ecNumber evidence="5">2.4.2.19</ecNumber>
    </recommendedName>
    <alternativeName>
        <fullName evidence="9">Quinolinate phosphoribosyltransferase [decarboxylating]</fullName>
    </alternativeName>
</protein>
<sequence length="291" mass="30340">MKPMSSRLDNLAPLPRLLIEPIVRAALIEDFGRAGDITTDAVIPATASLKGGIVAREPGVIAGTDVATLAFMLVDPTITVVVERPDGARVERGEPVIRLEGSARGILSAERVALNLLCRLSGIATATATLVNAIQPRGHARIVCTRKTTPGLRALEKNAVRAGGGSNHRFGLDDAVLIKDNHIAIAGSIRAAIERARAVVGHLVKVEVEVDTLEQLDEVLAIGADAILLDNMSLDTLSEAVKRVGNRAITEASGRITVATAPAIAATGVDLISTGWITHSAPILDLGLDVG</sequence>
<dbReference type="Gene3D" id="3.90.1170.20">
    <property type="entry name" value="Quinolinate phosphoribosyl transferase, N-terminal domain"/>
    <property type="match status" value="1"/>
</dbReference>
<comment type="subunit">
    <text evidence="4">Hexamer formed by 3 homodimers.</text>
</comment>
<dbReference type="GO" id="GO:0004514">
    <property type="term" value="F:nicotinate-nucleotide diphosphorylase (carboxylating) activity"/>
    <property type="evidence" value="ECO:0007669"/>
    <property type="project" value="UniProtKB-EC"/>
</dbReference>
<evidence type="ECO:0000256" key="8">
    <source>
        <dbReference type="ARBA" id="ARBA00022679"/>
    </source>
</evidence>
<dbReference type="InterPro" id="IPR037128">
    <property type="entry name" value="Quinolinate_PRibosylTase_N_sf"/>
</dbReference>
<dbReference type="RefSeq" id="WP_196273139.1">
    <property type="nucleotide sequence ID" value="NZ_JADQDO010000010.1"/>
</dbReference>
<evidence type="ECO:0000256" key="10">
    <source>
        <dbReference type="ARBA" id="ARBA00047445"/>
    </source>
</evidence>
<dbReference type="InterPro" id="IPR036068">
    <property type="entry name" value="Nicotinate_pribotase-like_C"/>
</dbReference>
<keyword evidence="7 12" id="KW-0328">Glycosyltransferase</keyword>
<evidence type="ECO:0000256" key="11">
    <source>
        <dbReference type="ARBA" id="ARBA00069173"/>
    </source>
</evidence>
<dbReference type="Pfam" id="PF01729">
    <property type="entry name" value="QRPTase_C"/>
    <property type="match status" value="1"/>
</dbReference>
<evidence type="ECO:0000256" key="12">
    <source>
        <dbReference type="PIRNR" id="PIRNR006250"/>
    </source>
</evidence>
<dbReference type="CDD" id="cd01572">
    <property type="entry name" value="QPRTase"/>
    <property type="match status" value="1"/>
</dbReference>
<comment type="similarity">
    <text evidence="3 12">Belongs to the NadC/ModD family.</text>
</comment>
<comment type="catalytic activity">
    <reaction evidence="10">
        <text>nicotinate beta-D-ribonucleotide + CO2 + diphosphate = quinolinate + 5-phospho-alpha-D-ribose 1-diphosphate + 2 H(+)</text>
        <dbReference type="Rhea" id="RHEA:12733"/>
        <dbReference type="ChEBI" id="CHEBI:15378"/>
        <dbReference type="ChEBI" id="CHEBI:16526"/>
        <dbReference type="ChEBI" id="CHEBI:29959"/>
        <dbReference type="ChEBI" id="CHEBI:33019"/>
        <dbReference type="ChEBI" id="CHEBI:57502"/>
        <dbReference type="ChEBI" id="CHEBI:58017"/>
        <dbReference type="EC" id="2.4.2.19"/>
    </reaction>
</comment>
<evidence type="ECO:0000259" key="14">
    <source>
        <dbReference type="Pfam" id="PF02749"/>
    </source>
</evidence>
<proteinExistence type="inferred from homology"/>
<dbReference type="PANTHER" id="PTHR32179:SF3">
    <property type="entry name" value="NICOTINATE-NUCLEOTIDE PYROPHOSPHORYLASE [CARBOXYLATING]"/>
    <property type="match status" value="1"/>
</dbReference>
<dbReference type="GO" id="GO:0034213">
    <property type="term" value="P:quinolinate catabolic process"/>
    <property type="evidence" value="ECO:0007669"/>
    <property type="project" value="TreeGrafter"/>
</dbReference>
<dbReference type="GO" id="GO:0009435">
    <property type="term" value="P:NAD+ biosynthetic process"/>
    <property type="evidence" value="ECO:0007669"/>
    <property type="project" value="InterPro"/>
</dbReference>
<evidence type="ECO:0000256" key="2">
    <source>
        <dbReference type="ARBA" id="ARBA00004893"/>
    </source>
</evidence>
<organism evidence="15 16">
    <name type="scientific">Microvirga alba</name>
    <dbReference type="NCBI Taxonomy" id="2791025"/>
    <lineage>
        <taxon>Bacteria</taxon>
        <taxon>Pseudomonadati</taxon>
        <taxon>Pseudomonadota</taxon>
        <taxon>Alphaproteobacteria</taxon>
        <taxon>Hyphomicrobiales</taxon>
        <taxon>Methylobacteriaceae</taxon>
        <taxon>Microvirga</taxon>
    </lineage>
</organism>
<keyword evidence="8 12" id="KW-0808">Transferase</keyword>
<evidence type="ECO:0000256" key="3">
    <source>
        <dbReference type="ARBA" id="ARBA00009400"/>
    </source>
</evidence>
<dbReference type="Proteomes" id="UP000599312">
    <property type="component" value="Unassembled WGS sequence"/>
</dbReference>
<evidence type="ECO:0000256" key="9">
    <source>
        <dbReference type="ARBA" id="ARBA00033102"/>
    </source>
</evidence>
<dbReference type="NCBIfam" id="TIGR00078">
    <property type="entry name" value="nadC"/>
    <property type="match status" value="1"/>
</dbReference>